<dbReference type="Pfam" id="PF18135">
    <property type="entry name" value="Type_ISP_C"/>
    <property type="match status" value="1"/>
</dbReference>
<gene>
    <name evidence="4" type="ORF">HMPREF1391_01669</name>
</gene>
<evidence type="ECO:0000256" key="1">
    <source>
        <dbReference type="SAM" id="MobiDB-lite"/>
    </source>
</evidence>
<evidence type="ECO:0000259" key="3">
    <source>
        <dbReference type="PROSITE" id="PS51194"/>
    </source>
</evidence>
<dbReference type="InterPro" id="IPR053980">
    <property type="entry name" value="ISP_coupler"/>
</dbReference>
<dbReference type="SUPFAM" id="SSF53335">
    <property type="entry name" value="S-adenosyl-L-methionine-dependent methyltransferases"/>
    <property type="match status" value="1"/>
</dbReference>
<organism evidence="4 5">
    <name type="scientific">Helicobacter pylori GAM100Ai</name>
    <dbReference type="NCBI Taxonomy" id="1159019"/>
    <lineage>
        <taxon>Bacteria</taxon>
        <taxon>Pseudomonadati</taxon>
        <taxon>Campylobacterota</taxon>
        <taxon>Epsilonproteobacteria</taxon>
        <taxon>Campylobacterales</taxon>
        <taxon>Helicobacteraceae</taxon>
        <taxon>Helicobacter</taxon>
    </lineage>
</organism>
<dbReference type="Pfam" id="PF00271">
    <property type="entry name" value="Helicase_C"/>
    <property type="match status" value="1"/>
</dbReference>
<dbReference type="GO" id="GO:0032259">
    <property type="term" value="P:methylation"/>
    <property type="evidence" value="ECO:0007669"/>
    <property type="project" value="InterPro"/>
</dbReference>
<keyword evidence="4" id="KW-0067">ATP-binding</keyword>
<dbReference type="Pfam" id="PF13156">
    <property type="entry name" value="Mrr_cat_2"/>
    <property type="match status" value="1"/>
</dbReference>
<dbReference type="SMART" id="SM00490">
    <property type="entry name" value="HELICc"/>
    <property type="match status" value="1"/>
</dbReference>
<dbReference type="InterPro" id="IPR002052">
    <property type="entry name" value="DNA_methylase_N6_adenine_CS"/>
</dbReference>
<dbReference type="PROSITE" id="PS00092">
    <property type="entry name" value="N6_MTASE"/>
    <property type="match status" value="1"/>
</dbReference>
<dbReference type="GO" id="GO:0005829">
    <property type="term" value="C:cytosol"/>
    <property type="evidence" value="ECO:0007669"/>
    <property type="project" value="TreeGrafter"/>
</dbReference>
<dbReference type="InterPro" id="IPR039442">
    <property type="entry name" value="Mrr-like_dom"/>
</dbReference>
<dbReference type="InterPro" id="IPR050742">
    <property type="entry name" value="Helicase_Restrict-Modif_Enz"/>
</dbReference>
<reference evidence="5" key="1">
    <citation type="submission" date="2023-07" db="EMBL/GenBank/DDBJ databases">
        <authorList>
            <person name="Weinstock G."/>
            <person name="Sodergren E."/>
            <person name="Lobos E.A."/>
            <person name="Fulton L."/>
            <person name="Fulton R."/>
            <person name="Courtney L."/>
            <person name="Fronick C."/>
            <person name="O'Laughlin M."/>
            <person name="Godfrey J."/>
            <person name="Wilson R.M."/>
            <person name="Miner T."/>
            <person name="Farmer C."/>
            <person name="Delehaunty K."/>
            <person name="Cordes M."/>
            <person name="Minx P."/>
            <person name="Tomlinson C."/>
            <person name="Chen J."/>
            <person name="Wollam A."/>
            <person name="Pepin K.H."/>
            <person name="Bhonagiri V."/>
            <person name="Zhang X."/>
            <person name="Suruliraj S."/>
            <person name="Antonio M."/>
            <person name="Secka O."/>
            <person name="Thomas J."/>
            <person name="Warren W."/>
            <person name="Mitreva M."/>
            <person name="Mardis E.R."/>
            <person name="Wilson R.K."/>
        </authorList>
    </citation>
    <scope>NUCLEOTIDE SEQUENCE [LARGE SCALE GENOMIC DNA]</scope>
    <source>
        <strain evidence="5">GAM100Ai</strain>
    </source>
</reference>
<accession>A0AB72ZSP9</accession>
<dbReference type="GO" id="GO:0004386">
    <property type="term" value="F:helicase activity"/>
    <property type="evidence" value="ECO:0007669"/>
    <property type="project" value="UniProtKB-KW"/>
</dbReference>
<dbReference type="InterPro" id="IPR011639">
    <property type="entry name" value="MethylTrfase_TaqI-like_dom"/>
</dbReference>
<evidence type="ECO:0000313" key="4">
    <source>
        <dbReference type="EMBL" id="EKQ71363.1"/>
    </source>
</evidence>
<keyword evidence="4" id="KW-0547">Nucleotide-binding</keyword>
<dbReference type="Pfam" id="PF07669">
    <property type="entry name" value="Eco57I"/>
    <property type="match status" value="1"/>
</dbReference>
<dbReference type="EMBL" id="ANFP01000079">
    <property type="protein sequence ID" value="EKQ71363.1"/>
    <property type="molecule type" value="Genomic_DNA"/>
</dbReference>
<dbReference type="PRINTS" id="PR00507">
    <property type="entry name" value="N12N6MTFRASE"/>
</dbReference>
<sequence length="1618" mass="185234">MQEISAYELIKEKLHAIPNLRHKGSLFEKISKQFLQEHDSANEYESIDLWYDWELRGKERDKGIDIVITTSNKEYIAVQCKFHQNSISYNDISPFLTQLLSGVGEVKFKKGIIISTSNLTSNALKAIEQIRSTGMGIDIDEITEEDFIYSRIDWEKFDPTKTEDEIPLCDKKRPRPHQTEAIEKTKEYFSDPKNARGKLIMACGTGKTYTSLKIMEALDPKITLFLAPSIALLSQTFREYAQEKSEPFYASIVCSDDKTGQSKKNKSKNEDNDDIKFSELPIKASTRLEDILSVYERAQKENKRFIIFSTYQSALRIKEAQEAGLNGIDLIICDEAHRTVGAMYSTNERDDKNAFTLCHSDGNIKATKRLYMTATPKVYSESSKAKAKESDNVIYSMDDTETFGEEIYTLNFERAIALDLLTDYKVIILAVRSENLSGVTNSVNKKISQLEAKGTKLDKKLINNEFVCKIVGTHKGLAKQDLIALDDENKEDNDLKNKADTFVSQRAISFCKSIQTSKNITDSFQTIMECYDEELKKKSFKNLKISIDHVDGTMNCKERLEKLEELNKFEPNTCKVLSNARCLSEGVDVPALDSVIFFDGRSAMVDIIQAVGRVMRKAKNKKRGYIILPIALRESEIKNLDEAVKNTNFQNIWKVLKALRSHDSSLVDEATFREKIKIFGSDDASNPDDEEELEKDKTEQSLNDPKQAQKTLFDAILLQDLANAVYNVMPTKLGDRNYWENFAKKTGNIARTLNNRLKELFGKNPEIFDNFLTSLRGNIHQNIKEEEALDMIISHIITKPIFDAIFGDNIQNPIAKALDKMVLKLSDLGLEGETKDLKNLYESVKTEAIRAKSQKSQQELIKNLYNTFFKEAFRKQSEKLGIVYTPIEVVDFILRATNGILKKHFNTDFNDKNITIFDPFTGTGSFIARLLSKDNDLISDEALKEKFQKGLFAFDIVLLSYYIALINITQAAQNRDSSLKNFKNIALTDSLDYLEEKNDKGVIPGFEDLKENQEIKTTMEKQNIRVIIGNPPYSAGAKSENDNNQNLKHPKLEKRVYETYGKNSTAKVGATTRDTLIQSIRMASDLLKDKGVLGFVVNGSFIDSKSADGFRKCVAQDFSHLYALNLRGNARTSGEERKKQGDGIFDSGSRATVAVIFFVKDKNAPNHTIFYYEVEDYLKRETKLNWLANFENLDSVPFKEIVPNDKGDWINQRNDDFEKLIPLKRDPKLKIFDTIFDLNSNGVASGRDPWVYNFSPKTLKQSVQNCIDTYNADLKRFNERFREAFKQRTAKDKGIKPADRYKHLSDQEITTDKTKIAWVQNLKTQLIKGKKLDDFSQEKISVSLYRPFNKQYFYYERELAWSFYSMKKIFPDKGARNVVINTGVGNGKDFSALISSEIPCIDLLFHNQAYPLYYYDDLGNRYNAISGYALNLFRRHYQDNAIVEEEIFYYIYAIFHHKGYLEKYKNSLAKEAPRIALSGDFKELSVLGKELAELHLNYESGEMHTSVEYNLLENAGMEGYYDVVQMKKDKKGDRIQYNHHITITQIPKKAFGYVVNGKSAIDWVIERYSITKDKDSLIENNPNHYAGGKYVFELLCRVITLSVKSVDLIEKISEKRFE</sequence>
<dbReference type="Gene3D" id="3.40.50.300">
    <property type="entry name" value="P-loop containing nucleotide triphosphate hydrolases"/>
    <property type="match status" value="2"/>
</dbReference>
<keyword evidence="4" id="KW-0347">Helicase</keyword>
<proteinExistence type="predicted"/>
<feature type="domain" description="Helicase C-terminal" evidence="3">
    <location>
        <begin position="494"/>
        <end position="660"/>
    </location>
</feature>
<comment type="caution">
    <text evidence="4">The sequence shown here is derived from an EMBL/GenBank/DDBJ whole genome shotgun (WGS) entry which is preliminary data.</text>
</comment>
<dbReference type="InterPro" id="IPR029063">
    <property type="entry name" value="SAM-dependent_MTases_sf"/>
</dbReference>
<dbReference type="GO" id="GO:0005524">
    <property type="term" value="F:ATP binding"/>
    <property type="evidence" value="ECO:0007669"/>
    <property type="project" value="InterPro"/>
</dbReference>
<feature type="region of interest" description="Disordered" evidence="1">
    <location>
        <begin position="681"/>
        <end position="705"/>
    </location>
</feature>
<dbReference type="Pfam" id="PF04851">
    <property type="entry name" value="ResIII"/>
    <property type="match status" value="1"/>
</dbReference>
<dbReference type="InterPro" id="IPR011335">
    <property type="entry name" value="Restrct_endonuc-II-like"/>
</dbReference>
<dbReference type="GO" id="GO:0003677">
    <property type="term" value="F:DNA binding"/>
    <property type="evidence" value="ECO:0007669"/>
    <property type="project" value="InterPro"/>
</dbReference>
<dbReference type="InterPro" id="IPR027417">
    <property type="entry name" value="P-loop_NTPase"/>
</dbReference>
<dbReference type="InterPro" id="IPR006935">
    <property type="entry name" value="Helicase/UvrB_N"/>
</dbReference>
<dbReference type="PROSITE" id="PS51192">
    <property type="entry name" value="HELICASE_ATP_BIND_1"/>
    <property type="match status" value="1"/>
</dbReference>
<feature type="domain" description="Helicase ATP-binding" evidence="2">
    <location>
        <begin position="188"/>
        <end position="394"/>
    </location>
</feature>
<protein>
    <submittedName>
        <fullName evidence="4">Helicase protein</fullName>
    </submittedName>
</protein>
<dbReference type="InterPro" id="IPR011856">
    <property type="entry name" value="tRNA_endonuc-like_dom_sf"/>
</dbReference>
<dbReference type="SUPFAM" id="SSF52980">
    <property type="entry name" value="Restriction endonuclease-like"/>
    <property type="match status" value="1"/>
</dbReference>
<dbReference type="GO" id="GO:0009007">
    <property type="term" value="F:site-specific DNA-methyltransferase (adenine-specific) activity"/>
    <property type="evidence" value="ECO:0007669"/>
    <property type="project" value="UniProtKB-EC"/>
</dbReference>
<evidence type="ECO:0000313" key="5">
    <source>
        <dbReference type="Proteomes" id="UP000001345"/>
    </source>
</evidence>
<dbReference type="SMART" id="SM00487">
    <property type="entry name" value="DEXDc"/>
    <property type="match status" value="1"/>
</dbReference>
<dbReference type="Pfam" id="PF22240">
    <property type="entry name" value="ISP_coupler"/>
    <property type="match status" value="1"/>
</dbReference>
<dbReference type="GO" id="GO:0006304">
    <property type="term" value="P:DNA modification"/>
    <property type="evidence" value="ECO:0007669"/>
    <property type="project" value="InterPro"/>
</dbReference>
<dbReference type="Proteomes" id="UP000001345">
    <property type="component" value="Unassembled WGS sequence"/>
</dbReference>
<dbReference type="InterPro" id="IPR041635">
    <property type="entry name" value="Type_ISP_LLaBIII_C"/>
</dbReference>
<dbReference type="RefSeq" id="WP_001918896.1">
    <property type="nucleotide sequence ID" value="NZ_JH976601.1"/>
</dbReference>
<name>A0AB72ZSP9_HELPX</name>
<dbReference type="CDD" id="cd18785">
    <property type="entry name" value="SF2_C"/>
    <property type="match status" value="1"/>
</dbReference>
<dbReference type="Gene3D" id="3.40.1350.10">
    <property type="match status" value="1"/>
</dbReference>
<keyword evidence="4" id="KW-0378">Hydrolase</keyword>
<dbReference type="Gene3D" id="3.40.50.150">
    <property type="entry name" value="Vaccinia Virus protein VP39"/>
    <property type="match status" value="1"/>
</dbReference>
<evidence type="ECO:0000259" key="2">
    <source>
        <dbReference type="PROSITE" id="PS51192"/>
    </source>
</evidence>
<dbReference type="GO" id="GO:0016787">
    <property type="term" value="F:hydrolase activity"/>
    <property type="evidence" value="ECO:0007669"/>
    <property type="project" value="InterPro"/>
</dbReference>
<dbReference type="InterPro" id="IPR001650">
    <property type="entry name" value="Helicase_C-like"/>
</dbReference>
<dbReference type="InterPro" id="IPR014001">
    <property type="entry name" value="Helicase_ATP-bd"/>
</dbReference>
<dbReference type="PANTHER" id="PTHR47396">
    <property type="entry name" value="TYPE I RESTRICTION ENZYME ECOKI R PROTEIN"/>
    <property type="match status" value="1"/>
</dbReference>
<dbReference type="PANTHER" id="PTHR47396:SF1">
    <property type="entry name" value="ATP-DEPENDENT HELICASE IRC3-RELATED"/>
    <property type="match status" value="1"/>
</dbReference>
<dbReference type="SUPFAM" id="SSF52540">
    <property type="entry name" value="P-loop containing nucleoside triphosphate hydrolases"/>
    <property type="match status" value="1"/>
</dbReference>
<dbReference type="PROSITE" id="PS51194">
    <property type="entry name" value="HELICASE_CTER"/>
    <property type="match status" value="1"/>
</dbReference>